<evidence type="ECO:0000313" key="2">
    <source>
        <dbReference type="EMBL" id="KDR68031.1"/>
    </source>
</evidence>
<sequence>MQVRDKLSYAQTRLGHAHLSLSLSSQSPTPVLRHCVTSPTSREHSKKPQSLSIAGPLVFSVCQFVDPRPRSSPESIGLRKYEVTLEGWKESHREQIKSEG</sequence>
<evidence type="ECO:0000313" key="3">
    <source>
        <dbReference type="Proteomes" id="UP000027222"/>
    </source>
</evidence>
<dbReference type="EMBL" id="KL142411">
    <property type="protein sequence ID" value="KDR68031.1"/>
    <property type="molecule type" value="Genomic_DNA"/>
</dbReference>
<organism evidence="2 3">
    <name type="scientific">Galerina marginata (strain CBS 339.88)</name>
    <dbReference type="NCBI Taxonomy" id="685588"/>
    <lineage>
        <taxon>Eukaryota</taxon>
        <taxon>Fungi</taxon>
        <taxon>Dikarya</taxon>
        <taxon>Basidiomycota</taxon>
        <taxon>Agaricomycotina</taxon>
        <taxon>Agaricomycetes</taxon>
        <taxon>Agaricomycetidae</taxon>
        <taxon>Agaricales</taxon>
        <taxon>Agaricineae</taxon>
        <taxon>Strophariaceae</taxon>
        <taxon>Galerina</taxon>
    </lineage>
</organism>
<dbReference type="Proteomes" id="UP000027222">
    <property type="component" value="Unassembled WGS sequence"/>
</dbReference>
<accession>A0A067SAZ3</accession>
<gene>
    <name evidence="2" type="ORF">GALMADRAFT_257606</name>
</gene>
<reference evidence="3" key="1">
    <citation type="journal article" date="2014" name="Proc. Natl. Acad. Sci. U.S.A.">
        <title>Extensive sampling of basidiomycete genomes demonstrates inadequacy of the white-rot/brown-rot paradigm for wood decay fungi.</title>
        <authorList>
            <person name="Riley R."/>
            <person name="Salamov A.A."/>
            <person name="Brown D.W."/>
            <person name="Nagy L.G."/>
            <person name="Floudas D."/>
            <person name="Held B.W."/>
            <person name="Levasseur A."/>
            <person name="Lombard V."/>
            <person name="Morin E."/>
            <person name="Otillar R."/>
            <person name="Lindquist E.A."/>
            <person name="Sun H."/>
            <person name="LaButti K.M."/>
            <person name="Schmutz J."/>
            <person name="Jabbour D."/>
            <person name="Luo H."/>
            <person name="Baker S.E."/>
            <person name="Pisabarro A.G."/>
            <person name="Walton J.D."/>
            <person name="Blanchette R.A."/>
            <person name="Henrissat B."/>
            <person name="Martin F."/>
            <person name="Cullen D."/>
            <person name="Hibbett D.S."/>
            <person name="Grigoriev I.V."/>
        </authorList>
    </citation>
    <scope>NUCLEOTIDE SEQUENCE [LARGE SCALE GENOMIC DNA]</scope>
    <source>
        <strain evidence="3">CBS 339.88</strain>
    </source>
</reference>
<evidence type="ECO:0000256" key="1">
    <source>
        <dbReference type="SAM" id="MobiDB-lite"/>
    </source>
</evidence>
<proteinExistence type="predicted"/>
<protein>
    <submittedName>
        <fullName evidence="2">Uncharacterized protein</fullName>
    </submittedName>
</protein>
<dbReference type="HOGENOM" id="CLU_2306368_0_0_1"/>
<feature type="region of interest" description="Disordered" evidence="1">
    <location>
        <begin position="30"/>
        <end position="50"/>
    </location>
</feature>
<dbReference type="AlphaFoldDB" id="A0A067SAZ3"/>
<name>A0A067SAZ3_GALM3</name>
<keyword evidence="3" id="KW-1185">Reference proteome</keyword>